<accession>A0A2P2QIS0</accession>
<sequence length="38" mass="4623">MFANFIFTLTHTTSGEKRVIQYEPKIPTLLCYYYTRIY</sequence>
<name>A0A2P2QIS0_RHIMU</name>
<reference evidence="1" key="1">
    <citation type="submission" date="2018-02" db="EMBL/GenBank/DDBJ databases">
        <title>Rhizophora mucronata_Transcriptome.</title>
        <authorList>
            <person name="Meera S.P."/>
            <person name="Sreeshan A."/>
            <person name="Augustine A."/>
        </authorList>
    </citation>
    <scope>NUCLEOTIDE SEQUENCE</scope>
    <source>
        <tissue evidence="1">Leaf</tissue>
    </source>
</reference>
<evidence type="ECO:0000313" key="1">
    <source>
        <dbReference type="EMBL" id="MBX66856.1"/>
    </source>
</evidence>
<dbReference type="EMBL" id="GGEC01086372">
    <property type="protein sequence ID" value="MBX66856.1"/>
    <property type="molecule type" value="Transcribed_RNA"/>
</dbReference>
<protein>
    <submittedName>
        <fullName evidence="1">Uncharacterized protein</fullName>
    </submittedName>
</protein>
<proteinExistence type="predicted"/>
<dbReference type="AlphaFoldDB" id="A0A2P2QIS0"/>
<organism evidence="1">
    <name type="scientific">Rhizophora mucronata</name>
    <name type="common">Asiatic mangrove</name>
    <dbReference type="NCBI Taxonomy" id="61149"/>
    <lineage>
        <taxon>Eukaryota</taxon>
        <taxon>Viridiplantae</taxon>
        <taxon>Streptophyta</taxon>
        <taxon>Embryophyta</taxon>
        <taxon>Tracheophyta</taxon>
        <taxon>Spermatophyta</taxon>
        <taxon>Magnoliopsida</taxon>
        <taxon>eudicotyledons</taxon>
        <taxon>Gunneridae</taxon>
        <taxon>Pentapetalae</taxon>
        <taxon>rosids</taxon>
        <taxon>fabids</taxon>
        <taxon>Malpighiales</taxon>
        <taxon>Rhizophoraceae</taxon>
        <taxon>Rhizophora</taxon>
    </lineage>
</organism>